<dbReference type="Gene3D" id="3.60.130.10">
    <property type="entry name" value="Clavaminate synthase-like"/>
    <property type="match status" value="1"/>
</dbReference>
<reference evidence="4" key="1">
    <citation type="submission" date="2023-12" db="EMBL/GenBank/DDBJ databases">
        <title>Fervidustalea candida gen. nov., sp. nov., a novel member of the family Paenibacillaceae isolated from a geothermal area.</title>
        <authorList>
            <person name="Li W.-J."/>
            <person name="Jiao J.-Y."/>
            <person name="Chen Y."/>
        </authorList>
    </citation>
    <scope>NUCLEOTIDE SEQUENCE</scope>
    <source>
        <strain evidence="4">SYSU GA230002</strain>
    </source>
</reference>
<gene>
    <name evidence="4" type="ORF">VF724_11205</name>
</gene>
<evidence type="ECO:0000256" key="2">
    <source>
        <dbReference type="ARBA" id="ARBA00023002"/>
    </source>
</evidence>
<name>A0ABU5ZI96_9BACL</name>
<evidence type="ECO:0000256" key="1">
    <source>
        <dbReference type="ARBA" id="ARBA00022723"/>
    </source>
</evidence>
<dbReference type="InterPro" id="IPR042098">
    <property type="entry name" value="TauD-like_sf"/>
</dbReference>
<sequence length="120" mass="14227">MMKMEEALPEMKFVQTRKFVQTHPGFKVIPHSDHTRLYHVELNQERLQEFLRQYADIGPQNLEYIPYMRYVLAGKTKNCLAKSWKARFAAFCMTVKPADSRSACRVLEFQQRWSAIPFPK</sequence>
<comment type="caution">
    <text evidence="4">The sequence shown here is derived from an EMBL/GenBank/DDBJ whole genome shotgun (WGS) entry which is preliminary data.</text>
</comment>
<accession>A0ABU5ZI96</accession>
<organism evidence="4 5">
    <name type="scientific">Ferviditalea candida</name>
    <dbReference type="NCBI Taxonomy" id="3108399"/>
    <lineage>
        <taxon>Bacteria</taxon>
        <taxon>Bacillati</taxon>
        <taxon>Bacillota</taxon>
        <taxon>Bacilli</taxon>
        <taxon>Bacillales</taxon>
        <taxon>Paenibacillaceae</taxon>
        <taxon>Ferviditalea</taxon>
    </lineage>
</organism>
<evidence type="ECO:0000313" key="5">
    <source>
        <dbReference type="Proteomes" id="UP001310386"/>
    </source>
</evidence>
<keyword evidence="1" id="KW-0479">Metal-binding</keyword>
<dbReference type="InterPro" id="IPR015038">
    <property type="entry name" value="GlaH"/>
</dbReference>
<keyword evidence="3" id="KW-0408">Iron</keyword>
<evidence type="ECO:0000256" key="3">
    <source>
        <dbReference type="ARBA" id="ARBA00023004"/>
    </source>
</evidence>
<dbReference type="RefSeq" id="WP_371754342.1">
    <property type="nucleotide sequence ID" value="NZ_JAYJLD010000014.1"/>
</dbReference>
<dbReference type="Pfam" id="PF08943">
    <property type="entry name" value="CsiD"/>
    <property type="match status" value="1"/>
</dbReference>
<proteinExistence type="predicted"/>
<protein>
    <submittedName>
        <fullName evidence="4">Carbon starvation induced protein CsiD</fullName>
    </submittedName>
</protein>
<dbReference type="EMBL" id="JAYJLD010000014">
    <property type="protein sequence ID" value="MEB3102229.1"/>
    <property type="molecule type" value="Genomic_DNA"/>
</dbReference>
<keyword evidence="5" id="KW-1185">Reference proteome</keyword>
<dbReference type="Proteomes" id="UP001310386">
    <property type="component" value="Unassembled WGS sequence"/>
</dbReference>
<evidence type="ECO:0000313" key="4">
    <source>
        <dbReference type="EMBL" id="MEB3102229.1"/>
    </source>
</evidence>
<keyword evidence="2" id="KW-0560">Oxidoreductase</keyword>